<evidence type="ECO:0000256" key="2">
    <source>
        <dbReference type="ARBA" id="ARBA00022692"/>
    </source>
</evidence>
<evidence type="ECO:0000313" key="7">
    <source>
        <dbReference type="Proteomes" id="UP000721844"/>
    </source>
</evidence>
<dbReference type="PANTHER" id="PTHR43701:SF2">
    <property type="entry name" value="MEMBRANE TRANSPORTER PROTEIN YJNA-RELATED"/>
    <property type="match status" value="1"/>
</dbReference>
<evidence type="ECO:0000313" key="6">
    <source>
        <dbReference type="EMBL" id="MCB8883510.1"/>
    </source>
</evidence>
<comment type="subcellular location">
    <subcellularLocation>
        <location evidence="5">Cell membrane</location>
        <topology evidence="5">Multi-pass membrane protein</topology>
    </subcellularLocation>
    <subcellularLocation>
        <location evidence="1">Membrane</location>
        <topology evidence="1">Multi-pass membrane protein</topology>
    </subcellularLocation>
</comment>
<evidence type="ECO:0000256" key="5">
    <source>
        <dbReference type="RuleBase" id="RU363041"/>
    </source>
</evidence>
<keyword evidence="2 5" id="KW-0812">Transmembrane</keyword>
<proteinExistence type="inferred from homology"/>
<dbReference type="EMBL" id="JAESVA010000014">
    <property type="protein sequence ID" value="MCB8883510.1"/>
    <property type="molecule type" value="Genomic_DNA"/>
</dbReference>
<feature type="transmembrane region" description="Helical" evidence="5">
    <location>
        <begin position="150"/>
        <end position="183"/>
    </location>
</feature>
<keyword evidence="4 5" id="KW-0472">Membrane</keyword>
<feature type="transmembrane region" description="Helical" evidence="5">
    <location>
        <begin position="79"/>
        <end position="101"/>
    </location>
</feature>
<dbReference type="Proteomes" id="UP000721844">
    <property type="component" value="Unassembled WGS sequence"/>
</dbReference>
<dbReference type="InterPro" id="IPR002781">
    <property type="entry name" value="TM_pro_TauE-like"/>
</dbReference>
<dbReference type="AlphaFoldDB" id="A0A963Z5Z1"/>
<dbReference type="GO" id="GO:0005886">
    <property type="term" value="C:plasma membrane"/>
    <property type="evidence" value="ECO:0007669"/>
    <property type="project" value="UniProtKB-SubCell"/>
</dbReference>
<sequence>MTIAHAGIFSPAYIVSGLLVGVLVGLTGVGGGSLMTPLLVLLFGFHPSTAVGTDLLFAAATKTVGTSVHNAGRSVDWGIVGLLAMGSMPATVLTLLVIAHFGTTSHVVTSAISLVLGVALLLSAISLIAKDWILRVAMKRNPDFGLQRSIGLTIMVGFVVGVVVSISSVGAGALGTIALLFLYPRLPVVRVVGSDIAHAVPLTLIAGIGHWYLGAVNFPLLGSLLIGSIPGIIIGSLCARHAPEAYLKPALSIVLVLVGIKMLAG</sequence>
<dbReference type="RefSeq" id="WP_227310167.1">
    <property type="nucleotide sequence ID" value="NZ_JAESVA010000014.1"/>
</dbReference>
<keyword evidence="5" id="KW-1003">Cell membrane</keyword>
<gene>
    <name evidence="6" type="ORF">ACELLULO517_24900</name>
</gene>
<feature type="transmembrane region" description="Helical" evidence="5">
    <location>
        <begin position="107"/>
        <end position="129"/>
    </location>
</feature>
<keyword evidence="7" id="KW-1185">Reference proteome</keyword>
<keyword evidence="3 5" id="KW-1133">Transmembrane helix</keyword>
<comment type="similarity">
    <text evidence="5">Belongs to the 4-toluene sulfonate uptake permease (TSUP) (TC 2.A.102) family.</text>
</comment>
<feature type="transmembrane region" description="Helical" evidence="5">
    <location>
        <begin position="12"/>
        <end position="32"/>
    </location>
</feature>
<dbReference type="PANTHER" id="PTHR43701">
    <property type="entry name" value="MEMBRANE TRANSPORTER PROTEIN MJ0441-RELATED"/>
    <property type="match status" value="1"/>
</dbReference>
<evidence type="ECO:0000256" key="4">
    <source>
        <dbReference type="ARBA" id="ARBA00023136"/>
    </source>
</evidence>
<dbReference type="InterPro" id="IPR051598">
    <property type="entry name" value="TSUP/Inactive_protease-like"/>
</dbReference>
<feature type="transmembrane region" description="Helical" evidence="5">
    <location>
        <begin position="38"/>
        <end position="58"/>
    </location>
</feature>
<reference evidence="6 7" key="1">
    <citation type="journal article" date="2021" name="Microorganisms">
        <title>Acidisoma silvae sp. nov. and Acidisomacellulosilytica sp. nov., Two Acidophilic Bacteria Isolated from Decaying Wood, Hydrolyzing Cellulose and Producing Poly-3-hydroxybutyrate.</title>
        <authorList>
            <person name="Mieszkin S."/>
            <person name="Pouder E."/>
            <person name="Uroz S."/>
            <person name="Simon-Colin C."/>
            <person name="Alain K."/>
        </authorList>
    </citation>
    <scope>NUCLEOTIDE SEQUENCE [LARGE SCALE GENOMIC DNA]</scope>
    <source>
        <strain evidence="6 7">HW T5.17</strain>
    </source>
</reference>
<dbReference type="Pfam" id="PF01925">
    <property type="entry name" value="TauE"/>
    <property type="match status" value="1"/>
</dbReference>
<comment type="caution">
    <text evidence="6">The sequence shown here is derived from an EMBL/GenBank/DDBJ whole genome shotgun (WGS) entry which is preliminary data.</text>
</comment>
<organism evidence="6 7">
    <name type="scientific">Acidisoma cellulosilyticum</name>
    <dbReference type="NCBI Taxonomy" id="2802395"/>
    <lineage>
        <taxon>Bacteria</taxon>
        <taxon>Pseudomonadati</taxon>
        <taxon>Pseudomonadota</taxon>
        <taxon>Alphaproteobacteria</taxon>
        <taxon>Acetobacterales</taxon>
        <taxon>Acidocellaceae</taxon>
        <taxon>Acidisoma</taxon>
    </lineage>
</organism>
<feature type="transmembrane region" description="Helical" evidence="5">
    <location>
        <begin position="211"/>
        <end position="234"/>
    </location>
</feature>
<name>A0A963Z5Z1_9PROT</name>
<evidence type="ECO:0000256" key="3">
    <source>
        <dbReference type="ARBA" id="ARBA00022989"/>
    </source>
</evidence>
<accession>A0A963Z5Z1</accession>
<protein>
    <recommendedName>
        <fullName evidence="5">Probable membrane transporter protein</fullName>
    </recommendedName>
</protein>
<evidence type="ECO:0000256" key="1">
    <source>
        <dbReference type="ARBA" id="ARBA00004141"/>
    </source>
</evidence>